<dbReference type="InterPro" id="IPR024613">
    <property type="entry name" value="Huntingtin_N_HEAT_rpt-2"/>
</dbReference>
<dbReference type="Pfam" id="PF20925">
    <property type="entry name" value="Htt_bridge"/>
    <property type="match status" value="1"/>
</dbReference>
<dbReference type="PRINTS" id="PR00375">
    <property type="entry name" value="HUNTINGTIN"/>
</dbReference>
<keyword evidence="1" id="KW-0472">Membrane</keyword>
<dbReference type="Pfam" id="PF20927">
    <property type="entry name" value="Htt_C-HEAT"/>
    <property type="match status" value="3"/>
</dbReference>
<feature type="transmembrane region" description="Helical" evidence="1">
    <location>
        <begin position="1758"/>
        <end position="1782"/>
    </location>
</feature>
<dbReference type="GO" id="GO:0005634">
    <property type="term" value="C:nucleus"/>
    <property type="evidence" value="ECO:0007669"/>
    <property type="project" value="InterPro"/>
</dbReference>
<dbReference type="InterPro" id="IPR048413">
    <property type="entry name" value="Htt_C-HEAT_rpt"/>
</dbReference>
<dbReference type="PANTHER" id="PTHR10170:SF10">
    <property type="entry name" value="HUNTINGTIN"/>
    <property type="match status" value="1"/>
</dbReference>
<accession>A0AAN9T2E5</accession>
<comment type="caution">
    <text evidence="2">The sequence shown here is derived from an EMBL/GenBank/DDBJ whole genome shotgun (WGS) entry which is preliminary data.</text>
</comment>
<dbReference type="EMBL" id="JBBCAQ010000043">
    <property type="protein sequence ID" value="KAK7570771.1"/>
    <property type="molecule type" value="Genomic_DNA"/>
</dbReference>
<reference evidence="2 3" key="1">
    <citation type="submission" date="2024-03" db="EMBL/GenBank/DDBJ databases">
        <title>Adaptation during the transition from Ophiocordyceps entomopathogen to insect associate is accompanied by gene loss and intensified selection.</title>
        <authorList>
            <person name="Ward C.M."/>
            <person name="Onetto C.A."/>
            <person name="Borneman A.R."/>
        </authorList>
    </citation>
    <scope>NUCLEOTIDE SEQUENCE [LARGE SCALE GENOMIC DNA]</scope>
    <source>
        <strain evidence="2">AWRI1</strain>
        <tissue evidence="2">Single Adult Female</tissue>
    </source>
</reference>
<dbReference type="InterPro" id="IPR028426">
    <property type="entry name" value="Huntingtin_fam"/>
</dbReference>
<dbReference type="GO" id="GO:0005737">
    <property type="term" value="C:cytoplasm"/>
    <property type="evidence" value="ECO:0007669"/>
    <property type="project" value="InterPro"/>
</dbReference>
<dbReference type="InterPro" id="IPR048412">
    <property type="entry name" value="Htt_bridge"/>
</dbReference>
<evidence type="ECO:0000313" key="2">
    <source>
        <dbReference type="EMBL" id="KAK7570771.1"/>
    </source>
</evidence>
<gene>
    <name evidence="2" type="ORF">V9T40_010138</name>
</gene>
<organism evidence="2 3">
    <name type="scientific">Parthenolecanium corni</name>
    <dbReference type="NCBI Taxonomy" id="536013"/>
    <lineage>
        <taxon>Eukaryota</taxon>
        <taxon>Metazoa</taxon>
        <taxon>Ecdysozoa</taxon>
        <taxon>Arthropoda</taxon>
        <taxon>Hexapoda</taxon>
        <taxon>Insecta</taxon>
        <taxon>Pterygota</taxon>
        <taxon>Neoptera</taxon>
        <taxon>Paraneoptera</taxon>
        <taxon>Hemiptera</taxon>
        <taxon>Sternorrhyncha</taxon>
        <taxon>Coccoidea</taxon>
        <taxon>Coccidae</taxon>
        <taxon>Parthenolecanium</taxon>
    </lineage>
</organism>
<name>A0AAN9T2E5_9HEMI</name>
<dbReference type="PANTHER" id="PTHR10170">
    <property type="entry name" value="HUNTINGTON DISEASE PROTEIN"/>
    <property type="match status" value="1"/>
</dbReference>
<proteinExistence type="predicted"/>
<evidence type="ECO:0000313" key="3">
    <source>
        <dbReference type="Proteomes" id="UP001367676"/>
    </source>
</evidence>
<evidence type="ECO:0000256" key="1">
    <source>
        <dbReference type="SAM" id="Phobius"/>
    </source>
</evidence>
<dbReference type="Proteomes" id="UP001367676">
    <property type="component" value="Unassembled WGS sequence"/>
</dbReference>
<sequence>MRLSTIFSDVVTDVTVKSSVTLNSSHPLLHPIPTDQPLLILYQSQLIDTSNTEKSEHFTKTGVDNKAVPFGQYNREPRYLKLKVSLKSAYNNYQVTLKPESSEKFISFLDTFLNSFATVLDFITVSEVDRICKEFLRHLRNFMIFLPVSSVHCVVQLFKCVFGYNRISDQLSYNDAEIYQNCSTDLPEGGYYDFCFQQPYNNLTTFLEIKQQQESETRKDWELPQSPSRSMVSKQRPRFSMNSFPSYIKLFEPNVIQSLKQYTVASDTALQAKVLNLLSQLIQLKVNYCLLDSEQVFIKFLLSQFQLIEDEQLQVVDKLLPAMFDFLIQLANEKHSKPIMSVPKVIQLCDSLTASIQSVCHCILAIEPVVKHVFTKFTAIANSEEIKELETQRDVLFSILLRLIHNPKSLPLLTIVLNNSVEELKLQRSVQITQILFATLVEGHMPADEESRSYFLELLFALHPASFDDQILLCSMFDSYRCNKTKDLDSWFPFIPLLLLALLLNYDENTIISGLEKLREHHIFTEENTKDVKLEDPLCVNVAKSVNVSPETAFVQFLYRLLGLVFQRLERMKQLDNSSEKIVLLPELILIFNYIIKSGKFELIREKLIENYPYDEEHEWIFQDTRSCYFLSTIHPVIALQWYELQLHLRDRSGELRWCFGQSSIRFSSGRPSSNVCNIERLCIGNDAIQIGVFLLACECQDEFIDDEELLKAFLENYFSILISCLSEKPVQKLMTQIGKSKIASNVLIEIIRKMLDESMIEDNKLNDVLHLLDFVHEENFEDVLLLCCRSNFLNSSSFPVRERAFIVLSRLLNSIRNVALELFSIQIPDDNSNFVEDLESLRLTSINKEWFFKEVKKKCYDESERDYRQLAVLLGELPLQDLFSIMEDTYFRSQILPYAFDVGVCQSLERWKAMNDDSSSELSPLFIASRSTLHRFIKHVRSSLPQVHEVYCPVKRAQQKREIQYRQRIDSLFSNKPFFDRVQDIIPVVKEFIISIQKLKSVIFPESFQEVVDFAVLCSQIAHWQIKNYRRWSKIKVMNSIQCCSAVLKIKAALDLVSPAQIGSIISAVFSVTESYFNDVIQLPNNPIMENVSNADFYSVHHSSHEISTLIDYFITKVPIVSVNESTSLEFSLRELLLVLSRSDLIYNYVRIPLEIWKHVPESHVIMGNCLTLNTIPEHFLQDSDILRNFVSRLMFIGWNSRLQFEECWMLLLIAFNSIPEDESSEEEVEVLSQVNVVAVSAVTSILVQTTYHPQPGCKISPNILHVSRYNNFHLSQCRKKQRLAAVNLLLTSELRKNDESFDLLFDKVNVNLEKLNYTNVYSFNQISIEYLSLCCQKNLNETSDFQEKKLNQLYRERVEIFQKMGIDVNSCVYFLMDFYSRWLLNPYTHSVHVLLEVVHSMFIISDLFTEISQFTWLLESCIIMWQKYQKNDDTVCSYLIVMMCKAAAVFIPVDSETKKLVVKALRTGLSSKFGLVQSAAMHGLLYLLERIFKKNTLNNWNNLGCEFESEILSVSITFVLQNVNVDLLEIFEKETAECLISISFYLIENNAGGDNASLLIDRLLKLSVRACKLKLWDVNSTIMQGFYNLLLFDNKRMSDYNYELGQLAKEILSTVSCPPFVCVQCLQMLATCMYLSDEFEDRTNEEANESFDTEKLVARMEKISFFFKRIQIGTQSEVRFICTLLPQILIDLFPSSEILNKVILEFLSPSQRYPELMAQIVFKIFQHMIIQSELPLIQDWVLSLLNNSRNYPTEKAVFYFTCFFISACANPWLVAFFPMISLRHTEVKYDDKQLLYFSALQFYSQLTNESQRKAFVTTFRNIEKNNPSSPLADILKMIL</sequence>
<keyword evidence="1" id="KW-0812">Transmembrane</keyword>
<dbReference type="Pfam" id="PF12372">
    <property type="entry name" value="Htt_N-HEAT"/>
    <property type="match status" value="1"/>
</dbReference>
<evidence type="ECO:0008006" key="4">
    <source>
        <dbReference type="Google" id="ProtNLM"/>
    </source>
</evidence>
<protein>
    <recommendedName>
        <fullName evidence="4">Huntingtin</fullName>
    </recommendedName>
</protein>
<keyword evidence="3" id="KW-1185">Reference proteome</keyword>
<dbReference type="InterPro" id="IPR000091">
    <property type="entry name" value="Huntingtin"/>
</dbReference>
<keyword evidence="1" id="KW-1133">Transmembrane helix</keyword>